<name>A0A8J3H1S5_9RHOB</name>
<feature type="region of interest" description="Disordered" evidence="8">
    <location>
        <begin position="1"/>
        <end position="20"/>
    </location>
</feature>
<keyword evidence="6 7" id="KW-0472">Membrane</keyword>
<dbReference type="InterPro" id="IPR035906">
    <property type="entry name" value="MetI-like_sf"/>
</dbReference>
<dbReference type="PANTHER" id="PTHR43163:SF8">
    <property type="entry name" value="D,D-DIPEPTIDE TRANSPORT SYSTEM PERMEASE PROTEIN DDPB-RELATED"/>
    <property type="match status" value="1"/>
</dbReference>
<dbReference type="PANTHER" id="PTHR43163">
    <property type="entry name" value="DIPEPTIDE TRANSPORT SYSTEM PERMEASE PROTEIN DPPB-RELATED"/>
    <property type="match status" value="1"/>
</dbReference>
<evidence type="ECO:0000313" key="10">
    <source>
        <dbReference type="EMBL" id="GHF64524.1"/>
    </source>
</evidence>
<dbReference type="CDD" id="cd06261">
    <property type="entry name" value="TM_PBP2"/>
    <property type="match status" value="1"/>
</dbReference>
<feature type="transmembrane region" description="Helical" evidence="7">
    <location>
        <begin position="156"/>
        <end position="179"/>
    </location>
</feature>
<feature type="transmembrane region" description="Helical" evidence="7">
    <location>
        <begin position="275"/>
        <end position="294"/>
    </location>
</feature>
<comment type="caution">
    <text evidence="10">The sequence shown here is derived from an EMBL/GenBank/DDBJ whole genome shotgun (WGS) entry which is preliminary data.</text>
</comment>
<sequence>MTSLSATGDNGGAGQEPGAIHRGGRAMARFGLSLMLTLLGLTLVTFLIARVIPIDPVLVMVGDRATPEAYQAAREALGIDKPLLVQYADYLSKVVRGDFGVSNMTGQSVLDDTLRVFPATMELAIVATLIGTLLGLPLGVTAAVRQGRPTDHLIRIISLVGYSVPVFWIGLVGLLVFYAKLDLVAGPGRLDMVYQYTVPVRTGFVLIDTIMAGEWSAFGNAISHLILPAGILGYFSMAYIARMTRSLMIEQLSQEYILAARAKGVPARRVIWRHAFGNVAVPVLTVVSLTFMYLLEGAVLTETVFAWPGLGLYITQALFSADLNAVLGGTLVIGICFVIVNRATDFFYRILDPRTK</sequence>
<dbReference type="GO" id="GO:0005886">
    <property type="term" value="C:plasma membrane"/>
    <property type="evidence" value="ECO:0007669"/>
    <property type="project" value="UniProtKB-SubCell"/>
</dbReference>
<feature type="transmembrane region" description="Helical" evidence="7">
    <location>
        <begin position="314"/>
        <end position="340"/>
    </location>
</feature>
<dbReference type="EMBL" id="BNCJ01000015">
    <property type="protein sequence ID" value="GHF64524.1"/>
    <property type="molecule type" value="Genomic_DNA"/>
</dbReference>
<dbReference type="AlphaFoldDB" id="A0A8J3H1S5"/>
<keyword evidence="5 7" id="KW-1133">Transmembrane helix</keyword>
<accession>A0A8J3H1S5</accession>
<evidence type="ECO:0000256" key="1">
    <source>
        <dbReference type="ARBA" id="ARBA00004651"/>
    </source>
</evidence>
<keyword evidence="3" id="KW-1003">Cell membrane</keyword>
<dbReference type="InterPro" id="IPR045621">
    <property type="entry name" value="BPD_transp_1_N"/>
</dbReference>
<feature type="transmembrane region" description="Helical" evidence="7">
    <location>
        <begin position="123"/>
        <end position="144"/>
    </location>
</feature>
<evidence type="ECO:0000256" key="8">
    <source>
        <dbReference type="SAM" id="MobiDB-lite"/>
    </source>
</evidence>
<dbReference type="Pfam" id="PF19300">
    <property type="entry name" value="BPD_transp_1_N"/>
    <property type="match status" value="1"/>
</dbReference>
<reference evidence="10" key="1">
    <citation type="journal article" date="2014" name="Int. J. Syst. Evol. Microbiol.">
        <title>Complete genome sequence of Corynebacterium casei LMG S-19264T (=DSM 44701T), isolated from a smear-ripened cheese.</title>
        <authorList>
            <consortium name="US DOE Joint Genome Institute (JGI-PGF)"/>
            <person name="Walter F."/>
            <person name="Albersmeier A."/>
            <person name="Kalinowski J."/>
            <person name="Ruckert C."/>
        </authorList>
    </citation>
    <scope>NUCLEOTIDE SEQUENCE</scope>
    <source>
        <strain evidence="10">KCTC 42650</strain>
    </source>
</reference>
<organism evidence="10 11">
    <name type="scientific">Seohaeicola zhoushanensis</name>
    <dbReference type="NCBI Taxonomy" id="1569283"/>
    <lineage>
        <taxon>Bacteria</taxon>
        <taxon>Pseudomonadati</taxon>
        <taxon>Pseudomonadota</taxon>
        <taxon>Alphaproteobacteria</taxon>
        <taxon>Rhodobacterales</taxon>
        <taxon>Roseobacteraceae</taxon>
        <taxon>Seohaeicola</taxon>
    </lineage>
</organism>
<evidence type="ECO:0000256" key="5">
    <source>
        <dbReference type="ARBA" id="ARBA00022989"/>
    </source>
</evidence>
<evidence type="ECO:0000256" key="6">
    <source>
        <dbReference type="ARBA" id="ARBA00023136"/>
    </source>
</evidence>
<comment type="subcellular location">
    <subcellularLocation>
        <location evidence="1 7">Cell membrane</location>
        <topology evidence="1 7">Multi-pass membrane protein</topology>
    </subcellularLocation>
</comment>
<reference evidence="10" key="2">
    <citation type="submission" date="2020-09" db="EMBL/GenBank/DDBJ databases">
        <authorList>
            <person name="Sun Q."/>
            <person name="Kim S."/>
        </authorList>
    </citation>
    <scope>NUCLEOTIDE SEQUENCE</scope>
    <source>
        <strain evidence="10">KCTC 42650</strain>
    </source>
</reference>
<dbReference type="Gene3D" id="1.10.3720.10">
    <property type="entry name" value="MetI-like"/>
    <property type="match status" value="1"/>
</dbReference>
<feature type="transmembrane region" description="Helical" evidence="7">
    <location>
        <begin position="221"/>
        <end position="241"/>
    </location>
</feature>
<evidence type="ECO:0000256" key="4">
    <source>
        <dbReference type="ARBA" id="ARBA00022692"/>
    </source>
</evidence>
<dbReference type="RefSeq" id="WP_229864314.1">
    <property type="nucleotide sequence ID" value="NZ_BNCJ01000015.1"/>
</dbReference>
<evidence type="ECO:0000256" key="3">
    <source>
        <dbReference type="ARBA" id="ARBA00022475"/>
    </source>
</evidence>
<keyword evidence="4 7" id="KW-0812">Transmembrane</keyword>
<protein>
    <submittedName>
        <fullName evidence="10">Peptide ABC transporter permease</fullName>
    </submittedName>
</protein>
<keyword evidence="2 7" id="KW-0813">Transport</keyword>
<evidence type="ECO:0000256" key="7">
    <source>
        <dbReference type="RuleBase" id="RU363032"/>
    </source>
</evidence>
<dbReference type="SUPFAM" id="SSF161098">
    <property type="entry name" value="MetI-like"/>
    <property type="match status" value="1"/>
</dbReference>
<evidence type="ECO:0000259" key="9">
    <source>
        <dbReference type="PROSITE" id="PS50928"/>
    </source>
</evidence>
<dbReference type="Proteomes" id="UP000626220">
    <property type="component" value="Unassembled WGS sequence"/>
</dbReference>
<evidence type="ECO:0000313" key="11">
    <source>
        <dbReference type="Proteomes" id="UP000626220"/>
    </source>
</evidence>
<dbReference type="Pfam" id="PF00528">
    <property type="entry name" value="BPD_transp_1"/>
    <property type="match status" value="1"/>
</dbReference>
<dbReference type="InterPro" id="IPR000515">
    <property type="entry name" value="MetI-like"/>
</dbReference>
<proteinExistence type="inferred from homology"/>
<evidence type="ECO:0000256" key="2">
    <source>
        <dbReference type="ARBA" id="ARBA00022448"/>
    </source>
</evidence>
<feature type="domain" description="ABC transmembrane type-1" evidence="9">
    <location>
        <begin position="117"/>
        <end position="348"/>
    </location>
</feature>
<dbReference type="PROSITE" id="PS50928">
    <property type="entry name" value="ABC_TM1"/>
    <property type="match status" value="1"/>
</dbReference>
<dbReference type="GO" id="GO:0071916">
    <property type="term" value="F:dipeptide transmembrane transporter activity"/>
    <property type="evidence" value="ECO:0007669"/>
    <property type="project" value="TreeGrafter"/>
</dbReference>
<keyword evidence="11" id="KW-1185">Reference proteome</keyword>
<gene>
    <name evidence="10" type="ORF">GCM10017056_39790</name>
</gene>
<feature type="transmembrane region" description="Helical" evidence="7">
    <location>
        <begin position="30"/>
        <end position="52"/>
    </location>
</feature>
<comment type="similarity">
    <text evidence="7">Belongs to the binding-protein-dependent transport system permease family.</text>
</comment>